<reference evidence="5 6" key="1">
    <citation type="journal article" date="2019" name="Int. J. Syst. Evol. Microbiol.">
        <title>The Global Catalogue of Microorganisms (GCM) 10K type strain sequencing project: providing services to taxonomists for standard genome sequencing and annotation.</title>
        <authorList>
            <consortium name="The Broad Institute Genomics Platform"/>
            <consortium name="The Broad Institute Genome Sequencing Center for Infectious Disease"/>
            <person name="Wu L."/>
            <person name="Ma J."/>
        </authorList>
    </citation>
    <scope>NUCLEOTIDE SEQUENCE [LARGE SCALE GENOMIC DNA]</scope>
    <source>
        <strain evidence="5 6">JCM 16083</strain>
    </source>
</reference>
<evidence type="ECO:0000256" key="2">
    <source>
        <dbReference type="HAMAP-Rule" id="MF_01867"/>
    </source>
</evidence>
<feature type="domain" description="Bacillithiol biosynthesis BshC C-terminal coiled-coil" evidence="4">
    <location>
        <begin position="370"/>
        <end position="522"/>
    </location>
</feature>
<keyword evidence="6" id="KW-1185">Reference proteome</keyword>
<dbReference type="InterPro" id="IPR055399">
    <property type="entry name" value="CC_BshC"/>
</dbReference>
<dbReference type="RefSeq" id="WP_343785738.1">
    <property type="nucleotide sequence ID" value="NZ_BAAAFH010000007.1"/>
</dbReference>
<proteinExistence type="inferred from homology"/>
<comment type="similarity">
    <text evidence="2">Belongs to the BshC family.</text>
</comment>
<dbReference type="EC" id="6.-.-.-" evidence="2"/>
<dbReference type="NCBIfam" id="TIGR03998">
    <property type="entry name" value="thiol_BshC"/>
    <property type="match status" value="1"/>
</dbReference>
<evidence type="ECO:0000313" key="5">
    <source>
        <dbReference type="EMBL" id="GAA0874819.1"/>
    </source>
</evidence>
<dbReference type="Proteomes" id="UP001501126">
    <property type="component" value="Unassembled WGS sequence"/>
</dbReference>
<dbReference type="InterPro" id="IPR055398">
    <property type="entry name" value="Rossmann-like_BshC"/>
</dbReference>
<evidence type="ECO:0000259" key="3">
    <source>
        <dbReference type="Pfam" id="PF10079"/>
    </source>
</evidence>
<name>A0ABN1MP14_9FLAO</name>
<evidence type="ECO:0000259" key="4">
    <source>
        <dbReference type="Pfam" id="PF24850"/>
    </source>
</evidence>
<gene>
    <name evidence="2 5" type="primary">bshC</name>
    <name evidence="5" type="ORF">GCM10009118_12270</name>
</gene>
<evidence type="ECO:0000313" key="6">
    <source>
        <dbReference type="Proteomes" id="UP001501126"/>
    </source>
</evidence>
<keyword evidence="2" id="KW-0175">Coiled coil</keyword>
<organism evidence="5 6">
    <name type="scientific">Wandonia haliotis</name>
    <dbReference type="NCBI Taxonomy" id="574963"/>
    <lineage>
        <taxon>Bacteria</taxon>
        <taxon>Pseudomonadati</taxon>
        <taxon>Bacteroidota</taxon>
        <taxon>Flavobacteriia</taxon>
        <taxon>Flavobacteriales</taxon>
        <taxon>Crocinitomicaceae</taxon>
        <taxon>Wandonia</taxon>
    </lineage>
</organism>
<protein>
    <recommendedName>
        <fullName evidence="2">Putative cysteine ligase BshC</fullName>
        <ecNumber evidence="2">6.-.-.-</ecNumber>
    </recommendedName>
</protein>
<sequence length="525" mass="60912">MQIERINRSELPFFSELHCKLAYQQEALQGFLGTPFSKEAFGEVMKRKDRQYTADNRSRLVEVLKEQYNRWGIEQSDALTRLLDNSTYTVTTGHQLNLMTGPLFFIYKIAHVIKLAKELKEEYPDKNFVPVYWMATEDHDFEEINHFHLFGKKIEWHTGQSGPVGRYEAENWDRWQQEVFDLFPDKKDELELLFSHYSGDNLAEATGRLVQYLFGKYGVVIIDADHADLKKLFRKTMAKDLVSSFAFHQVEKTSAELHEMGFKSQVMPRPVNLFFIEKGHRERLVPDGGKISIEGKGEFSPMELMDLLDSRPELFSPNVVLRPLYQETILPNLAYIGGGGELAYWLQLKGVFEEAEIPFPLLGLRSSLQFIDKNTAGKINDLGLSFSDFAKRIEDLRKEYVLEKSGNELDFSDEETLLEQLEQSLKYKAEQTDASLAGMVGGEMARFRKSLDNVRGRLLKAEKQRFENDLNRMEKIQQKLYPNQGLQERYDNFLPMYLKNPDAFVDQIIDIIQPFNPDFIIVTDE</sequence>
<dbReference type="Pfam" id="PF10079">
    <property type="entry name" value="Rossmann-like_BshC"/>
    <property type="match status" value="1"/>
</dbReference>
<comment type="caution">
    <text evidence="5">The sequence shown here is derived from an EMBL/GenBank/DDBJ whole genome shotgun (WGS) entry which is preliminary data.</text>
</comment>
<evidence type="ECO:0000256" key="1">
    <source>
        <dbReference type="ARBA" id="ARBA00022598"/>
    </source>
</evidence>
<accession>A0ABN1MP14</accession>
<feature type="coiled-coil region" evidence="2">
    <location>
        <begin position="444"/>
        <end position="479"/>
    </location>
</feature>
<feature type="domain" description="Bacillithiol biosynthesis BshC N-terminal Rossmann-like" evidence="3">
    <location>
        <begin position="1"/>
        <end position="365"/>
    </location>
</feature>
<dbReference type="HAMAP" id="MF_01867">
    <property type="entry name" value="BshC"/>
    <property type="match status" value="1"/>
</dbReference>
<dbReference type="Pfam" id="PF24850">
    <property type="entry name" value="CC_BshC"/>
    <property type="match status" value="1"/>
</dbReference>
<dbReference type="EMBL" id="BAAAFH010000007">
    <property type="protein sequence ID" value="GAA0874819.1"/>
    <property type="molecule type" value="Genomic_DNA"/>
</dbReference>
<dbReference type="PIRSF" id="PIRSF012535">
    <property type="entry name" value="UCP012535"/>
    <property type="match status" value="1"/>
</dbReference>
<keyword evidence="1 2" id="KW-0436">Ligase</keyword>
<dbReference type="InterPro" id="IPR011199">
    <property type="entry name" value="Bacillithiol_biosynth_BshC"/>
</dbReference>